<feature type="transmembrane region" description="Helical" evidence="7">
    <location>
        <begin position="323"/>
        <end position="343"/>
    </location>
</feature>
<evidence type="ECO:0000313" key="9">
    <source>
        <dbReference type="EMBL" id="KRK89643.1"/>
    </source>
</evidence>
<feature type="transmembrane region" description="Helical" evidence="7">
    <location>
        <begin position="20"/>
        <end position="38"/>
    </location>
</feature>
<dbReference type="InterPro" id="IPR050250">
    <property type="entry name" value="Macrolide_Exporter_MacB"/>
</dbReference>
<sequence>MNFIKRAWQNVIFKKGRSFLLIIVMTVIMIFIMAGLLIRNAAITTVNNTKQQVGASVTLSANRDQAFKKMRASASSDAPSTTATRPKLTMPSVKLKDVTAISKLSGLANYNVSVTTSANASSIEAITTSSSSNNSGGMMGGGSGGNAESSTSTGDLQITGVLNTATLSDFKDNTSKITKGRALNSSDKNTSNVVIESELAKENSLKVGDTIKVKASTTGKKAYTLKVVGIYKTSQSSGGMGPQQTDPANVIYTAYTLANQIKGQTGKVDSATFTLSDPTKKNSFVKAAKKIINTKKFTVTADDSTYQSLKQSMQKMASFANKIVWLVAIAGTVILALIIILMVRERRYEMGVLLSLGEKRVKIVGQLLVEMFMLLIVSLALAGIGGRFAGQALSKQVMRSVTTETTTSSQTNNMQPGGNGGPGGGQAPSGQTGGNRPSGQMQQPGQSAKKAVKASDLDLKISAVTLMQLGAFGFTIIAFAVLLASLNILRLEPRKILIG</sequence>
<feature type="region of interest" description="Disordered" evidence="6">
    <location>
        <begin position="126"/>
        <end position="152"/>
    </location>
</feature>
<evidence type="ECO:0000256" key="2">
    <source>
        <dbReference type="ARBA" id="ARBA00022475"/>
    </source>
</evidence>
<keyword evidence="3 7" id="KW-0812">Transmembrane</keyword>
<evidence type="ECO:0000256" key="1">
    <source>
        <dbReference type="ARBA" id="ARBA00004651"/>
    </source>
</evidence>
<keyword evidence="4 7" id="KW-1133">Transmembrane helix</keyword>
<organism evidence="9 10">
    <name type="scientific">Latilactobacillus curvatus JCM 1096 = DSM 20019</name>
    <dbReference type="NCBI Taxonomy" id="1293592"/>
    <lineage>
        <taxon>Bacteria</taxon>
        <taxon>Bacillati</taxon>
        <taxon>Bacillota</taxon>
        <taxon>Bacilli</taxon>
        <taxon>Lactobacillales</taxon>
        <taxon>Lactobacillaceae</taxon>
        <taxon>Latilactobacillus</taxon>
    </lineage>
</organism>
<feature type="compositionally biased region" description="Gly residues" evidence="6">
    <location>
        <begin position="417"/>
        <end position="433"/>
    </location>
</feature>
<feature type="compositionally biased region" description="Polar residues" evidence="6">
    <location>
        <begin position="437"/>
        <end position="446"/>
    </location>
</feature>
<keyword evidence="5 7" id="KW-0472">Membrane</keyword>
<dbReference type="PANTHER" id="PTHR30572">
    <property type="entry name" value="MEMBRANE COMPONENT OF TRANSPORTER-RELATED"/>
    <property type="match status" value="1"/>
</dbReference>
<dbReference type="InterPro" id="IPR003838">
    <property type="entry name" value="ABC3_permease_C"/>
</dbReference>
<accession>A0AAJ0LDM5</accession>
<feature type="region of interest" description="Disordered" evidence="6">
    <location>
        <begin position="400"/>
        <end position="447"/>
    </location>
</feature>
<evidence type="ECO:0000256" key="3">
    <source>
        <dbReference type="ARBA" id="ARBA00022692"/>
    </source>
</evidence>
<evidence type="ECO:0000256" key="5">
    <source>
        <dbReference type="ARBA" id="ARBA00023136"/>
    </source>
</evidence>
<dbReference type="Proteomes" id="UP000050828">
    <property type="component" value="Unassembled WGS sequence"/>
</dbReference>
<gene>
    <name evidence="9" type="ORF">FC08_GL001660</name>
</gene>
<comment type="subcellular location">
    <subcellularLocation>
        <location evidence="1">Cell membrane</location>
        <topology evidence="1">Multi-pass membrane protein</topology>
    </subcellularLocation>
</comment>
<dbReference type="GeneID" id="49611278"/>
<evidence type="ECO:0000256" key="7">
    <source>
        <dbReference type="SAM" id="Phobius"/>
    </source>
</evidence>
<evidence type="ECO:0000256" key="4">
    <source>
        <dbReference type="ARBA" id="ARBA00022989"/>
    </source>
</evidence>
<comment type="caution">
    <text evidence="9">The sequence shown here is derived from an EMBL/GenBank/DDBJ whole genome shotgun (WGS) entry which is preliminary data.</text>
</comment>
<dbReference type="Pfam" id="PF02687">
    <property type="entry name" value="FtsX"/>
    <property type="match status" value="1"/>
</dbReference>
<keyword evidence="2" id="KW-1003">Cell membrane</keyword>
<dbReference type="EMBL" id="AZDL01000080">
    <property type="protein sequence ID" value="KRK89643.1"/>
    <property type="molecule type" value="Genomic_DNA"/>
</dbReference>
<evidence type="ECO:0000259" key="8">
    <source>
        <dbReference type="Pfam" id="PF02687"/>
    </source>
</evidence>
<dbReference type="GO" id="GO:0005886">
    <property type="term" value="C:plasma membrane"/>
    <property type="evidence" value="ECO:0007669"/>
    <property type="project" value="UniProtKB-SubCell"/>
</dbReference>
<feature type="domain" description="ABC3 transporter permease C-terminal" evidence="8">
    <location>
        <begin position="323"/>
        <end position="398"/>
    </location>
</feature>
<reference evidence="9 10" key="1">
    <citation type="journal article" date="2015" name="Genome Announc.">
        <title>Expanding the biotechnology potential of lactobacilli through comparative genomics of 213 strains and associated genera.</title>
        <authorList>
            <person name="Sun Z."/>
            <person name="Harris H.M."/>
            <person name="McCann A."/>
            <person name="Guo C."/>
            <person name="Argimon S."/>
            <person name="Zhang W."/>
            <person name="Yang X."/>
            <person name="Jeffery I.B."/>
            <person name="Cooney J.C."/>
            <person name="Kagawa T.F."/>
            <person name="Liu W."/>
            <person name="Song Y."/>
            <person name="Salvetti E."/>
            <person name="Wrobel A."/>
            <person name="Rasinkangas P."/>
            <person name="Parkhill J."/>
            <person name="Rea M.C."/>
            <person name="O'Sullivan O."/>
            <person name="Ritari J."/>
            <person name="Douillard F.P."/>
            <person name="Paul Ross R."/>
            <person name="Yang R."/>
            <person name="Briner A.E."/>
            <person name="Felis G.E."/>
            <person name="de Vos W.M."/>
            <person name="Barrangou R."/>
            <person name="Klaenhammer T.R."/>
            <person name="Caufield P.W."/>
            <person name="Cui Y."/>
            <person name="Zhang H."/>
            <person name="O'Toole P.W."/>
        </authorList>
    </citation>
    <scope>NUCLEOTIDE SEQUENCE [LARGE SCALE GENOMIC DNA]</scope>
    <source>
        <strain evidence="9 10">DSM 20019</strain>
    </source>
</reference>
<dbReference type="GO" id="GO:0022857">
    <property type="term" value="F:transmembrane transporter activity"/>
    <property type="evidence" value="ECO:0007669"/>
    <property type="project" value="TreeGrafter"/>
</dbReference>
<proteinExistence type="predicted"/>
<evidence type="ECO:0000313" key="10">
    <source>
        <dbReference type="Proteomes" id="UP000050828"/>
    </source>
</evidence>
<evidence type="ECO:0000256" key="6">
    <source>
        <dbReference type="SAM" id="MobiDB-lite"/>
    </source>
</evidence>
<feature type="compositionally biased region" description="Low complexity" evidence="6">
    <location>
        <begin position="400"/>
        <end position="416"/>
    </location>
</feature>
<dbReference type="AlphaFoldDB" id="A0AAJ0LDM5"/>
<dbReference type="RefSeq" id="WP_056966898.1">
    <property type="nucleotide sequence ID" value="NZ_AZDL01000080.1"/>
</dbReference>
<dbReference type="PANTHER" id="PTHR30572:SF9">
    <property type="entry name" value="ABC TRANSPORTER PERMEASE PROTEIN"/>
    <property type="match status" value="1"/>
</dbReference>
<feature type="compositionally biased region" description="Low complexity" evidence="6">
    <location>
        <begin position="126"/>
        <end position="136"/>
    </location>
</feature>
<feature type="transmembrane region" description="Helical" evidence="7">
    <location>
        <begin position="363"/>
        <end position="384"/>
    </location>
</feature>
<feature type="transmembrane region" description="Helical" evidence="7">
    <location>
        <begin position="466"/>
        <end position="489"/>
    </location>
</feature>
<protein>
    <submittedName>
        <fullName evidence="9">Permease family protein</fullName>
    </submittedName>
</protein>
<name>A0AAJ0LDM5_LATCU</name>